<accession>A0A7W9WYW7</accession>
<name>A0A7W9WYW7_9BURK</name>
<dbReference type="InterPro" id="IPR014748">
    <property type="entry name" value="Enoyl-CoA_hydra_C"/>
</dbReference>
<evidence type="ECO:0000256" key="2">
    <source>
        <dbReference type="ARBA" id="ARBA00005254"/>
    </source>
</evidence>
<dbReference type="InterPro" id="IPR001753">
    <property type="entry name" value="Enoyl-CoA_hydra/iso"/>
</dbReference>
<evidence type="ECO:0000313" key="6">
    <source>
        <dbReference type="EMBL" id="MBB6133341.1"/>
    </source>
</evidence>
<dbReference type="PROSITE" id="PS00166">
    <property type="entry name" value="ENOYL_COA_HYDRATASE"/>
    <property type="match status" value="1"/>
</dbReference>
<reference evidence="6 7" key="1">
    <citation type="submission" date="2020-08" db="EMBL/GenBank/DDBJ databases">
        <title>The Agave Microbiome: Exploring the role of microbial communities in plant adaptations to desert environments.</title>
        <authorList>
            <person name="Partida-Martinez L.P."/>
        </authorList>
    </citation>
    <scope>NUCLEOTIDE SEQUENCE [LARGE SCALE GENOMIC DNA]</scope>
    <source>
        <strain evidence="6 7">AT3.2</strain>
    </source>
</reference>
<dbReference type="Proteomes" id="UP000540787">
    <property type="component" value="Unassembled WGS sequence"/>
</dbReference>
<keyword evidence="4" id="KW-0413">Isomerase</keyword>
<protein>
    <submittedName>
        <fullName evidence="6">Enoyl-CoA hydratase/carnithine racemase</fullName>
    </submittedName>
</protein>
<proteinExistence type="inferred from homology"/>
<organism evidence="6 7">
    <name type="scientific">Massilia aurea</name>
    <dbReference type="NCBI Taxonomy" id="373040"/>
    <lineage>
        <taxon>Bacteria</taxon>
        <taxon>Pseudomonadati</taxon>
        <taxon>Pseudomonadota</taxon>
        <taxon>Betaproteobacteria</taxon>
        <taxon>Burkholderiales</taxon>
        <taxon>Oxalobacteraceae</taxon>
        <taxon>Telluria group</taxon>
        <taxon>Massilia</taxon>
    </lineage>
</organism>
<dbReference type="GO" id="GO:0004165">
    <property type="term" value="F:delta(3)-delta(2)-enoyl-CoA isomerase activity"/>
    <property type="evidence" value="ECO:0007669"/>
    <property type="project" value="UniProtKB-ARBA"/>
</dbReference>
<evidence type="ECO:0000256" key="3">
    <source>
        <dbReference type="ARBA" id="ARBA00023140"/>
    </source>
</evidence>
<evidence type="ECO:0000256" key="1">
    <source>
        <dbReference type="ARBA" id="ARBA00004275"/>
    </source>
</evidence>
<dbReference type="NCBIfam" id="NF046063">
    <property type="entry name" value="oxepin_alt"/>
    <property type="match status" value="1"/>
</dbReference>
<dbReference type="Gene3D" id="1.10.12.10">
    <property type="entry name" value="Lyase 2-enoyl-coa Hydratase, Chain A, domain 2"/>
    <property type="match status" value="1"/>
</dbReference>
<dbReference type="InterPro" id="IPR018376">
    <property type="entry name" value="Enoyl-CoA_hyd/isom_CS"/>
</dbReference>
<dbReference type="Gene3D" id="3.90.226.10">
    <property type="entry name" value="2-enoyl-CoA Hydratase, Chain A, domain 1"/>
    <property type="match status" value="1"/>
</dbReference>
<gene>
    <name evidence="6" type="ORF">HD842_001452</name>
</gene>
<keyword evidence="7" id="KW-1185">Reference proteome</keyword>
<dbReference type="NCBIfam" id="NF005700">
    <property type="entry name" value="PRK07511.1"/>
    <property type="match status" value="1"/>
</dbReference>
<sequence length="273" mass="28084">MNVPGLMMRTDGAVRILVNSNPAAKNAITPALYDALPAALDQAAQDPAIGAIVLVGDGDFFCAGGDLRQLATRRALAPDERRKKVERLHDLVRALRACPKPVIAAVEGGAAGAGLSLALACDMVVAADDAFFSMAYVRVGLSPDGGATAFLARCMSRQLLTELCLLGERLPAARLYALGAVNRLAAPGQALAEALALAARVAAGPVNANGRIKVLCENAGAASLADQLDLEAALMVQSQGDDEAQEGIAAFFDKRAPAFAALRSAAATGRPQE</sequence>
<dbReference type="AlphaFoldDB" id="A0A7W9WYW7"/>
<keyword evidence="3" id="KW-0576">Peroxisome</keyword>
<dbReference type="PANTHER" id="PTHR43684">
    <property type="match status" value="1"/>
</dbReference>
<comment type="similarity">
    <text evidence="2 5">Belongs to the enoyl-CoA hydratase/isomerase family.</text>
</comment>
<dbReference type="PANTHER" id="PTHR43684:SF1">
    <property type="entry name" value="ENOYL-COA DELTA ISOMERASE 2"/>
    <property type="match status" value="1"/>
</dbReference>
<comment type="caution">
    <text evidence="6">The sequence shown here is derived from an EMBL/GenBank/DDBJ whole genome shotgun (WGS) entry which is preliminary data.</text>
</comment>
<dbReference type="SUPFAM" id="SSF52096">
    <property type="entry name" value="ClpP/crotonase"/>
    <property type="match status" value="1"/>
</dbReference>
<dbReference type="Pfam" id="PF00378">
    <property type="entry name" value="ECH_1"/>
    <property type="match status" value="1"/>
</dbReference>
<evidence type="ECO:0000256" key="4">
    <source>
        <dbReference type="ARBA" id="ARBA00023235"/>
    </source>
</evidence>
<dbReference type="InterPro" id="IPR029045">
    <property type="entry name" value="ClpP/crotonase-like_dom_sf"/>
</dbReference>
<comment type="subcellular location">
    <subcellularLocation>
        <location evidence="1">Peroxisome</location>
    </subcellularLocation>
</comment>
<dbReference type="InterPro" id="IPR051053">
    <property type="entry name" value="ECH/Chromodomain_protein"/>
</dbReference>
<dbReference type="EMBL" id="JACHBX010000001">
    <property type="protein sequence ID" value="MBB6133341.1"/>
    <property type="molecule type" value="Genomic_DNA"/>
</dbReference>
<evidence type="ECO:0000256" key="5">
    <source>
        <dbReference type="RuleBase" id="RU003707"/>
    </source>
</evidence>
<dbReference type="CDD" id="cd06558">
    <property type="entry name" value="crotonase-like"/>
    <property type="match status" value="1"/>
</dbReference>
<evidence type="ECO:0000313" key="7">
    <source>
        <dbReference type="Proteomes" id="UP000540787"/>
    </source>
</evidence>